<dbReference type="EMBL" id="JAULSR010000001">
    <property type="protein sequence ID" value="KAK0634740.1"/>
    <property type="molecule type" value="Genomic_DNA"/>
</dbReference>
<organism evidence="2 3">
    <name type="scientific">Bombardia bombarda</name>
    <dbReference type="NCBI Taxonomy" id="252184"/>
    <lineage>
        <taxon>Eukaryota</taxon>
        <taxon>Fungi</taxon>
        <taxon>Dikarya</taxon>
        <taxon>Ascomycota</taxon>
        <taxon>Pezizomycotina</taxon>
        <taxon>Sordariomycetes</taxon>
        <taxon>Sordariomycetidae</taxon>
        <taxon>Sordariales</taxon>
        <taxon>Lasiosphaeriaceae</taxon>
        <taxon>Bombardia</taxon>
    </lineage>
</organism>
<feature type="compositionally biased region" description="Basic and acidic residues" evidence="1">
    <location>
        <begin position="227"/>
        <end position="240"/>
    </location>
</feature>
<feature type="region of interest" description="Disordered" evidence="1">
    <location>
        <begin position="214"/>
        <end position="249"/>
    </location>
</feature>
<gene>
    <name evidence="2" type="ORF">B0T17DRAFT_611707</name>
</gene>
<dbReference type="PANTHER" id="PTHR39596:SF2">
    <property type="entry name" value="HET DOMAIN PROTEIN (AFU_ORTHOLOGUE AFUA_1G17550)-RELATED"/>
    <property type="match status" value="1"/>
</dbReference>
<dbReference type="Proteomes" id="UP001174934">
    <property type="component" value="Unassembled WGS sequence"/>
</dbReference>
<comment type="caution">
    <text evidence="2">The sequence shown here is derived from an EMBL/GenBank/DDBJ whole genome shotgun (WGS) entry which is preliminary data.</text>
</comment>
<dbReference type="PANTHER" id="PTHR39596">
    <property type="match status" value="1"/>
</dbReference>
<evidence type="ECO:0000313" key="3">
    <source>
        <dbReference type="Proteomes" id="UP001174934"/>
    </source>
</evidence>
<reference evidence="2" key="1">
    <citation type="submission" date="2023-06" db="EMBL/GenBank/DDBJ databases">
        <title>Genome-scale phylogeny and comparative genomics of the fungal order Sordariales.</title>
        <authorList>
            <consortium name="Lawrence Berkeley National Laboratory"/>
            <person name="Hensen N."/>
            <person name="Bonometti L."/>
            <person name="Westerberg I."/>
            <person name="Brannstrom I.O."/>
            <person name="Guillou S."/>
            <person name="Cros-Aarteil S."/>
            <person name="Calhoun S."/>
            <person name="Haridas S."/>
            <person name="Kuo A."/>
            <person name="Mondo S."/>
            <person name="Pangilinan J."/>
            <person name="Riley R."/>
            <person name="LaButti K."/>
            <person name="Andreopoulos B."/>
            <person name="Lipzen A."/>
            <person name="Chen C."/>
            <person name="Yanf M."/>
            <person name="Daum C."/>
            <person name="Ng V."/>
            <person name="Clum A."/>
            <person name="Steindorff A."/>
            <person name="Ohm R."/>
            <person name="Martin F."/>
            <person name="Silar P."/>
            <person name="Natvig D."/>
            <person name="Lalanne C."/>
            <person name="Gautier V."/>
            <person name="Ament-velasquez S.L."/>
            <person name="Kruys A."/>
            <person name="Hutchinson M.I."/>
            <person name="Powell A.J."/>
            <person name="Barry K."/>
            <person name="Miller A.N."/>
            <person name="Grigoriev I.V."/>
            <person name="Debuchy R."/>
            <person name="Gladieux P."/>
            <person name="Thoren M.H."/>
            <person name="Johannesson H."/>
        </authorList>
    </citation>
    <scope>NUCLEOTIDE SEQUENCE</scope>
    <source>
        <strain evidence="2">SMH3391-2</strain>
    </source>
</reference>
<dbReference type="AlphaFoldDB" id="A0AA39XKH7"/>
<protein>
    <submittedName>
        <fullName evidence="2">Uncharacterized protein</fullName>
    </submittedName>
</protein>
<sequence>MATTSLPWRGILEAVMETHVPESTLIHKHKSGRVFLTTAHLSKLIQDWLSRINATPIELHAPWLEKVNRNLAHAHSLMMAFTTSRFQVFRPLGDGLPAMLCFIAIIGEALVNAKMAFKAAHLPQGFSWSMIWTAEHRDMLRAEMLADGWCPITIEYLTNTTNVSSLKHALESEPPVDGKYHGNCTDTSCAAYVVDTESYKPRHVAGCVEELSPSARDYSSSGLARRSTLDRQPLHPEQQRRTQQGNQDDGADLHEAAAVLVLDAGLQHCDSTNPSGIKILHVLTSGWMRPFWTLQEAVLAKAICIMFADGVLIDLATLIPPTQTMLLSPAPNRPSSRALPAQQALQVRRLQAGRRGAIAALEEH</sequence>
<accession>A0AA39XKH7</accession>
<proteinExistence type="predicted"/>
<keyword evidence="3" id="KW-1185">Reference proteome</keyword>
<evidence type="ECO:0000313" key="2">
    <source>
        <dbReference type="EMBL" id="KAK0634740.1"/>
    </source>
</evidence>
<name>A0AA39XKH7_9PEZI</name>
<evidence type="ECO:0000256" key="1">
    <source>
        <dbReference type="SAM" id="MobiDB-lite"/>
    </source>
</evidence>